<protein>
    <recommendedName>
        <fullName evidence="4">DUF1772 domain-containing protein</fullName>
    </recommendedName>
</protein>
<keyword evidence="3" id="KW-1185">Reference proteome</keyword>
<dbReference type="OrthoDB" id="5405107at2759"/>
<evidence type="ECO:0000313" key="3">
    <source>
        <dbReference type="Proteomes" id="UP000503462"/>
    </source>
</evidence>
<dbReference type="Proteomes" id="UP000503462">
    <property type="component" value="Chromosome 5"/>
</dbReference>
<proteinExistence type="predicted"/>
<organism evidence="2 3">
    <name type="scientific">Peltaster fructicola</name>
    <dbReference type="NCBI Taxonomy" id="286661"/>
    <lineage>
        <taxon>Eukaryota</taxon>
        <taxon>Fungi</taxon>
        <taxon>Dikarya</taxon>
        <taxon>Ascomycota</taxon>
        <taxon>Pezizomycotina</taxon>
        <taxon>Dothideomycetes</taxon>
        <taxon>Dothideomycetes incertae sedis</taxon>
        <taxon>Peltaster</taxon>
    </lineage>
</organism>
<evidence type="ECO:0008006" key="4">
    <source>
        <dbReference type="Google" id="ProtNLM"/>
    </source>
</evidence>
<keyword evidence="1" id="KW-1133">Transmembrane helix</keyword>
<feature type="transmembrane region" description="Helical" evidence="1">
    <location>
        <begin position="62"/>
        <end position="81"/>
    </location>
</feature>
<sequence length="161" mass="17628">MATPQTFLQTLHVLQAGLAAYGAYQSYVAITLLREYEGITKKAAEWSNEAQFQLDRTRTTQGAGAIAIVASMAGALTLATIPSHLPFYVRFMMSPALLIGSIAARQHIVSFWGPQGGTRVPLPKMGDFNQAQRKTKEVLNVLQWLEWSWVATSFGWGVLGA</sequence>
<accession>A0A6H0Y3E4</accession>
<keyword evidence="1" id="KW-0812">Transmembrane</keyword>
<evidence type="ECO:0000256" key="1">
    <source>
        <dbReference type="SAM" id="Phobius"/>
    </source>
</evidence>
<reference evidence="2 3" key="1">
    <citation type="journal article" date="2016" name="Sci. Rep.">
        <title>Peltaster fructicola genome reveals evolution from an invasive phytopathogen to an ectophytic parasite.</title>
        <authorList>
            <person name="Xu C."/>
            <person name="Chen H."/>
            <person name="Gleason M.L."/>
            <person name="Xu J.R."/>
            <person name="Liu H."/>
            <person name="Zhang R."/>
            <person name="Sun G."/>
        </authorList>
    </citation>
    <scope>NUCLEOTIDE SEQUENCE [LARGE SCALE GENOMIC DNA]</scope>
    <source>
        <strain evidence="2 3">LNHT1506</strain>
    </source>
</reference>
<name>A0A6H0Y3E4_9PEZI</name>
<gene>
    <name evidence="2" type="ORF">AMS68_007051</name>
</gene>
<dbReference type="AlphaFoldDB" id="A0A6H0Y3E4"/>
<keyword evidence="1" id="KW-0472">Membrane</keyword>
<dbReference type="EMBL" id="CP051143">
    <property type="protein sequence ID" value="QIX01534.1"/>
    <property type="molecule type" value="Genomic_DNA"/>
</dbReference>
<evidence type="ECO:0000313" key="2">
    <source>
        <dbReference type="EMBL" id="QIX01534.1"/>
    </source>
</evidence>